<evidence type="ECO:0000256" key="5">
    <source>
        <dbReference type="SAM" id="Phobius"/>
    </source>
</evidence>
<comment type="subcellular location">
    <subcellularLocation>
        <location evidence="1">Membrane</location>
        <topology evidence="1">Multi-pass membrane protein</topology>
    </subcellularLocation>
</comment>
<gene>
    <name evidence="7" type="ORF">B0H67DRAFT_647405</name>
</gene>
<keyword evidence="2 5" id="KW-0812">Transmembrane</keyword>
<evidence type="ECO:0000256" key="2">
    <source>
        <dbReference type="ARBA" id="ARBA00022692"/>
    </source>
</evidence>
<dbReference type="Pfam" id="PF00083">
    <property type="entry name" value="Sugar_tr"/>
    <property type="match status" value="1"/>
</dbReference>
<dbReference type="InterPro" id="IPR020846">
    <property type="entry name" value="MFS_dom"/>
</dbReference>
<dbReference type="GO" id="GO:0016020">
    <property type="term" value="C:membrane"/>
    <property type="evidence" value="ECO:0007669"/>
    <property type="project" value="UniProtKB-SubCell"/>
</dbReference>
<evidence type="ECO:0000256" key="4">
    <source>
        <dbReference type="ARBA" id="ARBA00023136"/>
    </source>
</evidence>
<dbReference type="PROSITE" id="PS50850">
    <property type="entry name" value="MFS"/>
    <property type="match status" value="1"/>
</dbReference>
<evidence type="ECO:0000313" key="7">
    <source>
        <dbReference type="EMBL" id="KAK0712088.1"/>
    </source>
</evidence>
<feature type="transmembrane region" description="Helical" evidence="5">
    <location>
        <begin position="52"/>
        <end position="73"/>
    </location>
</feature>
<name>A0AA40AA63_9PEZI</name>
<dbReference type="Proteomes" id="UP001172102">
    <property type="component" value="Unassembled WGS sequence"/>
</dbReference>
<dbReference type="EMBL" id="JAUKUA010000005">
    <property type="protein sequence ID" value="KAK0712088.1"/>
    <property type="molecule type" value="Genomic_DNA"/>
</dbReference>
<protein>
    <recommendedName>
        <fullName evidence="6">Major facilitator superfamily (MFS) profile domain-containing protein</fullName>
    </recommendedName>
</protein>
<keyword evidence="3 5" id="KW-1133">Transmembrane helix</keyword>
<accession>A0AA40AA63</accession>
<dbReference type="InterPro" id="IPR005828">
    <property type="entry name" value="MFS_sugar_transport-like"/>
</dbReference>
<sequence length="194" mass="21580">MEHHEQSAPSKMLYAVSKWLDFWKGFRNGPHIDYEQDERRQLMDDFGFSKRVLFVGASGFTATAYTLFVLNVIKPALFYVYPPCGKFNSNAGMVLDELTLIGSALGMFVAGHLADLWGRKKLYGYELAALMIATLGMLQASEGFRSRGTDGGTSESSMDIYSWLAWRRFILGCAIGAEHPLVAIITAEWAATES</sequence>
<feature type="transmembrane region" description="Helical" evidence="5">
    <location>
        <begin position="93"/>
        <end position="110"/>
    </location>
</feature>
<dbReference type="SUPFAM" id="SSF103473">
    <property type="entry name" value="MFS general substrate transporter"/>
    <property type="match status" value="1"/>
</dbReference>
<keyword evidence="8" id="KW-1185">Reference proteome</keyword>
<evidence type="ECO:0000256" key="3">
    <source>
        <dbReference type="ARBA" id="ARBA00022989"/>
    </source>
</evidence>
<evidence type="ECO:0000259" key="6">
    <source>
        <dbReference type="PROSITE" id="PS50850"/>
    </source>
</evidence>
<organism evidence="7 8">
    <name type="scientific">Lasiosphaeris hirsuta</name>
    <dbReference type="NCBI Taxonomy" id="260670"/>
    <lineage>
        <taxon>Eukaryota</taxon>
        <taxon>Fungi</taxon>
        <taxon>Dikarya</taxon>
        <taxon>Ascomycota</taxon>
        <taxon>Pezizomycotina</taxon>
        <taxon>Sordariomycetes</taxon>
        <taxon>Sordariomycetidae</taxon>
        <taxon>Sordariales</taxon>
        <taxon>Lasiosphaeriaceae</taxon>
        <taxon>Lasiosphaeris</taxon>
    </lineage>
</organism>
<evidence type="ECO:0000256" key="1">
    <source>
        <dbReference type="ARBA" id="ARBA00004141"/>
    </source>
</evidence>
<evidence type="ECO:0000313" key="8">
    <source>
        <dbReference type="Proteomes" id="UP001172102"/>
    </source>
</evidence>
<dbReference type="GO" id="GO:0022857">
    <property type="term" value="F:transmembrane transporter activity"/>
    <property type="evidence" value="ECO:0007669"/>
    <property type="project" value="InterPro"/>
</dbReference>
<keyword evidence="4 5" id="KW-0472">Membrane</keyword>
<feature type="transmembrane region" description="Helical" evidence="5">
    <location>
        <begin position="122"/>
        <end position="140"/>
    </location>
</feature>
<dbReference type="AlphaFoldDB" id="A0AA40AA63"/>
<proteinExistence type="predicted"/>
<dbReference type="InterPro" id="IPR036259">
    <property type="entry name" value="MFS_trans_sf"/>
</dbReference>
<comment type="caution">
    <text evidence="7">The sequence shown here is derived from an EMBL/GenBank/DDBJ whole genome shotgun (WGS) entry which is preliminary data.</text>
</comment>
<dbReference type="Gene3D" id="1.20.1250.20">
    <property type="entry name" value="MFS general substrate transporter like domains"/>
    <property type="match status" value="1"/>
</dbReference>
<reference evidence="7" key="1">
    <citation type="submission" date="2023-06" db="EMBL/GenBank/DDBJ databases">
        <title>Genome-scale phylogeny and comparative genomics of the fungal order Sordariales.</title>
        <authorList>
            <consortium name="Lawrence Berkeley National Laboratory"/>
            <person name="Hensen N."/>
            <person name="Bonometti L."/>
            <person name="Westerberg I."/>
            <person name="Brannstrom I.O."/>
            <person name="Guillou S."/>
            <person name="Cros-Aarteil S."/>
            <person name="Calhoun S."/>
            <person name="Haridas S."/>
            <person name="Kuo A."/>
            <person name="Mondo S."/>
            <person name="Pangilinan J."/>
            <person name="Riley R."/>
            <person name="Labutti K."/>
            <person name="Andreopoulos B."/>
            <person name="Lipzen A."/>
            <person name="Chen C."/>
            <person name="Yanf M."/>
            <person name="Daum C."/>
            <person name="Ng V."/>
            <person name="Clum A."/>
            <person name="Steindorff A."/>
            <person name="Ohm R."/>
            <person name="Martin F."/>
            <person name="Silar P."/>
            <person name="Natvig D."/>
            <person name="Lalanne C."/>
            <person name="Gautier V."/>
            <person name="Ament-Velasquez S.L."/>
            <person name="Kruys A."/>
            <person name="Hutchinson M.I."/>
            <person name="Powell A.J."/>
            <person name="Barry K."/>
            <person name="Miller A.N."/>
            <person name="Grigoriev I.V."/>
            <person name="Debuchy R."/>
            <person name="Gladieux P."/>
            <person name="Thoren M.H."/>
            <person name="Johannesson H."/>
        </authorList>
    </citation>
    <scope>NUCLEOTIDE SEQUENCE</scope>
    <source>
        <strain evidence="7">SMH4607-1</strain>
    </source>
</reference>
<feature type="domain" description="Major facilitator superfamily (MFS) profile" evidence="6">
    <location>
        <begin position="52"/>
        <end position="194"/>
    </location>
</feature>